<evidence type="ECO:0000256" key="2">
    <source>
        <dbReference type="ARBA" id="ARBA00093435"/>
    </source>
</evidence>
<dbReference type="InterPro" id="IPR049549">
    <property type="entry name" value="RPN7_PSMD6_C"/>
</dbReference>
<dbReference type="EMBL" id="JANBQB010000331">
    <property type="protein sequence ID" value="KAJ1977653.1"/>
    <property type="molecule type" value="Genomic_DNA"/>
</dbReference>
<dbReference type="InterPro" id="IPR011990">
    <property type="entry name" value="TPR-like_helical_dom_sf"/>
</dbReference>
<evidence type="ECO:0000256" key="4">
    <source>
        <dbReference type="SAM" id="Coils"/>
    </source>
</evidence>
<accession>A0A9W8B5Z3</accession>
<dbReference type="PANTHER" id="PTHR14145">
    <property type="entry name" value="26S PROTESOME SUBUNIT 6"/>
    <property type="match status" value="1"/>
</dbReference>
<dbReference type="InterPro" id="IPR000717">
    <property type="entry name" value="PCI_dom"/>
</dbReference>
<dbReference type="OrthoDB" id="1452at2759"/>
<dbReference type="InterPro" id="IPR045135">
    <property type="entry name" value="Rpn7_N"/>
</dbReference>
<dbReference type="Gene3D" id="1.25.40.570">
    <property type="match status" value="1"/>
</dbReference>
<keyword evidence="7" id="KW-1185">Reference proteome</keyword>
<dbReference type="Pfam" id="PF10602">
    <property type="entry name" value="RPN7"/>
    <property type="match status" value="1"/>
</dbReference>
<evidence type="ECO:0000259" key="5">
    <source>
        <dbReference type="PROSITE" id="PS50250"/>
    </source>
</evidence>
<dbReference type="Pfam" id="PF21154">
    <property type="entry name" value="RPN7_PSMD6_C"/>
    <property type="match status" value="1"/>
</dbReference>
<feature type="coiled-coil region" evidence="4">
    <location>
        <begin position="69"/>
        <end position="96"/>
    </location>
</feature>
<comment type="caution">
    <text evidence="6">The sequence shown here is derived from an EMBL/GenBank/DDBJ whole genome shotgun (WGS) entry which is preliminary data.</text>
</comment>
<dbReference type="SUPFAM" id="SSF46785">
    <property type="entry name" value="Winged helix' DNA-binding domain"/>
    <property type="match status" value="1"/>
</dbReference>
<dbReference type="InterPro" id="IPR036390">
    <property type="entry name" value="WH_DNA-bd_sf"/>
</dbReference>
<comment type="function">
    <text evidence="2">Component of the 19S cap proteasome complex which acts as a regulatory subunit of the 26S proteasome, involved in the ATP-dependent degradation of ubiquitinated proteins.</text>
</comment>
<dbReference type="InterPro" id="IPR019585">
    <property type="entry name" value="Rpn7/CSN1"/>
</dbReference>
<evidence type="ECO:0000313" key="7">
    <source>
        <dbReference type="Proteomes" id="UP001151582"/>
    </source>
</evidence>
<feature type="domain" description="PCI" evidence="5">
    <location>
        <begin position="188"/>
        <end position="357"/>
    </location>
</feature>
<dbReference type="FunFam" id="1.25.40.570:FF:000005">
    <property type="entry name" value="26S proteasome regulatory subunit N7"/>
    <property type="match status" value="1"/>
</dbReference>
<protein>
    <submittedName>
        <fullName evidence="6">Proteasome regulatory particle subunit</fullName>
    </submittedName>
</protein>
<proteinExistence type="predicted"/>
<dbReference type="PROSITE" id="PS50250">
    <property type="entry name" value="PCI"/>
    <property type="match status" value="1"/>
</dbReference>
<dbReference type="SUPFAM" id="SSF48452">
    <property type="entry name" value="TPR-like"/>
    <property type="match status" value="1"/>
</dbReference>
<dbReference type="PANTHER" id="PTHR14145:SF1">
    <property type="entry name" value="26S PROTEASOME NON-ATPASE REGULATORY SUBUNIT 6"/>
    <property type="match status" value="1"/>
</dbReference>
<organism evidence="6 7">
    <name type="scientific">Dimargaris verticillata</name>
    <dbReference type="NCBI Taxonomy" id="2761393"/>
    <lineage>
        <taxon>Eukaryota</taxon>
        <taxon>Fungi</taxon>
        <taxon>Fungi incertae sedis</taxon>
        <taxon>Zoopagomycota</taxon>
        <taxon>Kickxellomycotina</taxon>
        <taxon>Dimargaritomycetes</taxon>
        <taxon>Dimargaritales</taxon>
        <taxon>Dimargaritaceae</taxon>
        <taxon>Dimargaris</taxon>
    </lineage>
</organism>
<evidence type="ECO:0000256" key="3">
    <source>
        <dbReference type="ARBA" id="ARBA00093502"/>
    </source>
</evidence>
<dbReference type="Proteomes" id="UP001151582">
    <property type="component" value="Unassembled WGS sequence"/>
</dbReference>
<comment type="subunit">
    <text evidence="3">The 26S proteasome is composed of a core protease, known as the 20S proteasome, capped at one or both ends by the 19S regulatory complex (RC). The RC is composed of at least 18 different subunits in two subcomplexes, the base and the lid, which form the portions proximal and distal to the 20S proteolytic core, respectively. Component of the lid subcomplex of the 19S RC.</text>
</comment>
<reference evidence="6" key="1">
    <citation type="submission" date="2022-07" db="EMBL/GenBank/DDBJ databases">
        <title>Phylogenomic reconstructions and comparative analyses of Kickxellomycotina fungi.</title>
        <authorList>
            <person name="Reynolds N.K."/>
            <person name="Stajich J.E."/>
            <person name="Barry K."/>
            <person name="Grigoriev I.V."/>
            <person name="Crous P."/>
            <person name="Smith M.E."/>
        </authorList>
    </citation>
    <scope>NUCLEOTIDE SEQUENCE</scope>
    <source>
        <strain evidence="6">RSA 567</strain>
    </source>
</reference>
<dbReference type="GO" id="GO:0043161">
    <property type="term" value="P:proteasome-mediated ubiquitin-dependent protein catabolic process"/>
    <property type="evidence" value="ECO:0007669"/>
    <property type="project" value="TreeGrafter"/>
</dbReference>
<dbReference type="SMART" id="SM00088">
    <property type="entry name" value="PINT"/>
    <property type="match status" value="1"/>
</dbReference>
<dbReference type="Pfam" id="PF01399">
    <property type="entry name" value="PCI"/>
    <property type="match status" value="1"/>
</dbReference>
<evidence type="ECO:0000256" key="1">
    <source>
        <dbReference type="ARBA" id="ARBA00022942"/>
    </source>
</evidence>
<sequence>MSDEVIPHIPDLRLAELKFLAASGPADHRDDAKERLLAGIFEKDMAPWYSLVCDDLAIPVNSNELTRMQQANQQALAQYETQLADAEETLGETEVSELLLKKAQYLAQIGDKDKAVLAYRVAFDKAATLGQRLDIVFAFIRIGLFYFDNDLINRNLEKAKSLIEEGGDWDRRNRLKSYEAVYLMSIRDFKGASSLFLDSLSTFASNELMDYVDYVKLAVLVGMISLDRVDLKKKLIDASEVLEVLGQAPHVDEFLQSLYDCRYAKFFRSLATIEETQFRTSRYLHAHTRFYVREMRIIAYAQLLESYRSVTMESMAASFGVSEEFIDRDLSRFIAAGRLNCVIDKVNGIVETNRPDLKNAQYQACIKQGDILLNRIQKLSRVINI</sequence>
<keyword evidence="4" id="KW-0175">Coiled coil</keyword>
<keyword evidence="1 6" id="KW-0647">Proteasome</keyword>
<dbReference type="AlphaFoldDB" id="A0A9W8B5Z3"/>
<name>A0A9W8B5Z3_9FUNG</name>
<gene>
    <name evidence="6" type="primary">RPN7</name>
    <name evidence="6" type="ORF">H4R34_003498</name>
</gene>
<evidence type="ECO:0000313" key="6">
    <source>
        <dbReference type="EMBL" id="KAJ1977653.1"/>
    </source>
</evidence>
<dbReference type="GO" id="GO:0005838">
    <property type="term" value="C:proteasome regulatory particle"/>
    <property type="evidence" value="ECO:0007669"/>
    <property type="project" value="TreeGrafter"/>
</dbReference>